<dbReference type="Gene3D" id="3.20.20.100">
    <property type="entry name" value="NADP-dependent oxidoreductase domain"/>
    <property type="match status" value="1"/>
</dbReference>
<evidence type="ECO:0000256" key="4">
    <source>
        <dbReference type="ARBA" id="ARBA00023002"/>
    </source>
</evidence>
<accession>A0A316U810</accession>
<comment type="similarity">
    <text evidence="1">Belongs to the aldo/keto reductase family.</text>
</comment>
<dbReference type="CDD" id="cd19071">
    <property type="entry name" value="AKR_AKR1-5-like"/>
    <property type="match status" value="1"/>
</dbReference>
<dbReference type="InterPro" id="IPR036812">
    <property type="entry name" value="NAD(P)_OxRdtase_dom_sf"/>
</dbReference>
<dbReference type="PANTHER" id="PTHR43827:SF3">
    <property type="entry name" value="NADP-DEPENDENT OXIDOREDUCTASE DOMAIN-CONTAINING PROTEIN"/>
    <property type="match status" value="1"/>
</dbReference>
<evidence type="ECO:0000313" key="8">
    <source>
        <dbReference type="Proteomes" id="UP000245942"/>
    </source>
</evidence>
<dbReference type="Pfam" id="PF00248">
    <property type="entry name" value="Aldo_ket_red"/>
    <property type="match status" value="1"/>
</dbReference>
<dbReference type="PANTHER" id="PTHR43827">
    <property type="entry name" value="2,5-DIKETO-D-GLUCONIC ACID REDUCTASE"/>
    <property type="match status" value="1"/>
</dbReference>
<evidence type="ECO:0000256" key="5">
    <source>
        <dbReference type="SAM" id="MobiDB-lite"/>
    </source>
</evidence>
<dbReference type="InterPro" id="IPR043141">
    <property type="entry name" value="Ribosomal_uL10-like_sf"/>
</dbReference>
<reference evidence="7 8" key="1">
    <citation type="journal article" date="2018" name="Mol. Biol. Evol.">
        <title>Broad Genomic Sampling Reveals a Smut Pathogenic Ancestry of the Fungal Clade Ustilaginomycotina.</title>
        <authorList>
            <person name="Kijpornyongpan T."/>
            <person name="Mondo S.J."/>
            <person name="Barry K."/>
            <person name="Sandor L."/>
            <person name="Lee J."/>
            <person name="Lipzen A."/>
            <person name="Pangilinan J."/>
            <person name="LaButti K."/>
            <person name="Hainaut M."/>
            <person name="Henrissat B."/>
            <person name="Grigoriev I.V."/>
            <person name="Spatafora J.W."/>
            <person name="Aime M.C."/>
        </authorList>
    </citation>
    <scope>NUCLEOTIDE SEQUENCE [LARGE SCALE GENOMIC DNA]</scope>
    <source>
        <strain evidence="7 8">MCA 4718</strain>
    </source>
</reference>
<evidence type="ECO:0000313" key="7">
    <source>
        <dbReference type="EMBL" id="PWN21377.1"/>
    </source>
</evidence>
<gene>
    <name evidence="7" type="ORF">BCV69DRAFT_168473</name>
</gene>
<dbReference type="OrthoDB" id="878at2759"/>
<feature type="domain" description="NADP-dependent oxidoreductase" evidence="6">
    <location>
        <begin position="31"/>
        <end position="297"/>
    </location>
</feature>
<evidence type="ECO:0000256" key="1">
    <source>
        <dbReference type="ARBA" id="ARBA00007905"/>
    </source>
</evidence>
<dbReference type="GeneID" id="37011217"/>
<dbReference type="EMBL" id="KZ819325">
    <property type="protein sequence ID" value="PWN21377.1"/>
    <property type="molecule type" value="Genomic_DNA"/>
</dbReference>
<dbReference type="FunFam" id="3.20.20.100:FF:000002">
    <property type="entry name" value="2,5-diketo-D-gluconic acid reductase A"/>
    <property type="match status" value="1"/>
</dbReference>
<dbReference type="RefSeq" id="XP_025348537.1">
    <property type="nucleotide sequence ID" value="XM_025489483.1"/>
</dbReference>
<dbReference type="SUPFAM" id="SSF51430">
    <property type="entry name" value="NAD(P)-linked oxidoreductase"/>
    <property type="match status" value="1"/>
</dbReference>
<evidence type="ECO:0000259" key="6">
    <source>
        <dbReference type="Pfam" id="PF00248"/>
    </source>
</evidence>
<dbReference type="InterPro" id="IPR018170">
    <property type="entry name" value="Aldo/ket_reductase_CS"/>
</dbReference>
<dbReference type="Proteomes" id="UP000245942">
    <property type="component" value="Unassembled WGS sequence"/>
</dbReference>
<evidence type="ECO:0000256" key="3">
    <source>
        <dbReference type="ARBA" id="ARBA00022857"/>
    </source>
</evidence>
<protein>
    <recommendedName>
        <fullName evidence="6">NADP-dependent oxidoreductase domain-containing protein</fullName>
    </recommendedName>
</protein>
<dbReference type="PRINTS" id="PR00069">
    <property type="entry name" value="ALDKETRDTASE"/>
</dbReference>
<feature type="region of interest" description="Disordered" evidence="5">
    <location>
        <begin position="344"/>
        <end position="373"/>
    </location>
</feature>
<name>A0A316U810_9BASI</name>
<sequence>MHSTLAIRRVAAAAGTSNNVFTLASGAQIPKIGFGTWKLNRDEAHSSVTDALKTGFRHIDSAWAYKNEDATGRAIQQSGIPRKDLFITSKLWNSFHGDNVEMGLDASLRELGTDYLDLYLMHWPVAFSNPKNSELSSLKSQDGRPIENHILSADIMKTWRNLEEMVKKGKVRNIGISNFNIRRVEELLASADILPATNQVEVNYGVPNDELLHYCEAHQIKIQAYSPLGSSEYVEEYSQDPIIQDVAQRNNMTPAQAVLAWHLARGINPITRSRNVERMQESLAATELELPWADVQHLLKEAENKPIQRVVDPTVAWNVKEDIFEDGTDQTRLLSLKTDSIEVSMPHEAGVPSSSGNSHYLEPRNAPDSENKPNETVARFHTLSGGRTNGTRGSTVIQQLMQRRGFSSSRIPRATSSFLSSTSKQALATSGLEWSSASAQTGESRETRKMNMCTVRPHAFGIQTRCASSVASPLASSLGVPPVPSAMPQNSSPRVYTPRKAFLFSQYSRLLSESQFMLLVQPNNLSVAELTAIRAEIAAVPLPEGEDSGNRARLTVVRSGVMKPVLRQAIKDGSSTKAELNGLESILSGPLAMLTCPSLSPPYVSRLLSVIDKALGNRALSPAAPAGKPHTRTANANPRMVPLAAIVEGNRLVDVPALRDVSKLPDLQTLRSQIVGLLSSPASQLASVLSMASGGQLSLTLEGRKRQLEEKAQ</sequence>
<dbReference type="PROSITE" id="PS00062">
    <property type="entry name" value="ALDOKETO_REDUCTASE_2"/>
    <property type="match status" value="1"/>
</dbReference>
<organism evidence="7 8">
    <name type="scientific">Pseudomicrostroma glucosiphilum</name>
    <dbReference type="NCBI Taxonomy" id="1684307"/>
    <lineage>
        <taxon>Eukaryota</taxon>
        <taxon>Fungi</taxon>
        <taxon>Dikarya</taxon>
        <taxon>Basidiomycota</taxon>
        <taxon>Ustilaginomycotina</taxon>
        <taxon>Exobasidiomycetes</taxon>
        <taxon>Microstromatales</taxon>
        <taxon>Microstromatales incertae sedis</taxon>
        <taxon>Pseudomicrostroma</taxon>
    </lineage>
</organism>
<dbReference type="GO" id="GO:0016616">
    <property type="term" value="F:oxidoreductase activity, acting on the CH-OH group of donors, NAD or NADP as acceptor"/>
    <property type="evidence" value="ECO:0007669"/>
    <property type="project" value="UniProtKB-ARBA"/>
</dbReference>
<proteinExistence type="inferred from homology"/>
<dbReference type="InterPro" id="IPR020471">
    <property type="entry name" value="AKR"/>
</dbReference>
<feature type="compositionally biased region" description="Basic and acidic residues" evidence="5">
    <location>
        <begin position="361"/>
        <end position="373"/>
    </location>
</feature>
<dbReference type="SUPFAM" id="SSF160369">
    <property type="entry name" value="Ribosomal protein L10-like"/>
    <property type="match status" value="1"/>
</dbReference>
<keyword evidence="3" id="KW-0521">NADP</keyword>
<comment type="similarity">
    <text evidence="2">Belongs to the universal ribosomal protein uL10 family.</text>
</comment>
<keyword evidence="4" id="KW-0560">Oxidoreductase</keyword>
<dbReference type="AlphaFoldDB" id="A0A316U810"/>
<keyword evidence="8" id="KW-1185">Reference proteome</keyword>
<dbReference type="InterPro" id="IPR023210">
    <property type="entry name" value="NADP_OxRdtase_dom"/>
</dbReference>
<dbReference type="STRING" id="1684307.A0A316U810"/>
<evidence type="ECO:0000256" key="2">
    <source>
        <dbReference type="ARBA" id="ARBA00008889"/>
    </source>
</evidence>
<dbReference type="Gene3D" id="3.30.70.1730">
    <property type="match status" value="1"/>
</dbReference>